<dbReference type="Pfam" id="PF05833">
    <property type="entry name" value="NFACT_N"/>
    <property type="match status" value="1"/>
</dbReference>
<sequence length="1000" mass="111351">MKQRFSALDVRAMVTALQQRIVGLRLQGIYDVNAKTLLFKFTKPEHKQLVLVESGIRLHPTEYTRDKSVVPTGFCMKLRKHLRARRLTAVRQVGMDRVVDFEFAVAAGPQAEGTYHVVCEFYAAGNIILTDHEYRILALLRVVHLEEESFAVGRTYQMKESRDIEPVRKDDLVQCLRSAGNKESMKRVLAQLGAYGPALAEHVVLRAQLDPSMRVAKAVDLASDDGAPEIDRLLSAYAEAYDAVQQLSRTVSPGYITYEQGSGDQVFDDFGPWLFEQYHKRPYKQYASFAEAADVFFSNIEAQKLRVRAQQQEQAAERKLDAIKAEHQGRVHALERAQQRTEEQARRIEMNLEFVDQAITVIRQAVAAGMDWEELAELVRDQKELGNPVAQRITGLNLAANQITLSLDNPIDEDEDDSDQEDLDEIDRGPIAVDVDIFETAFGNAQRYYTSRRQANVKHAKTLAVSTQALQSAEQKIRGDLRATKTTATVTQQRKPLWFEKFAWFVSSDGILVIAGHDMHQNELLVKRYLRPGDAYVHADLHGAASVIVKNPGTGFLPPSTLFQAGVMSVCRSRAWDAKIVTSAWWVEAQQVSKTAPTGEYLATGSFMVRGKKNFLPPTQLVYGFGFLFRLADDESIARHAASRQQRMALMQEGLRTAAENEGGAGEMDFVAAREKYNLEEVERATEPNEEDELVDSKAVRAESKRNISARERRDQRKQKNKADVREDSSSKNKKEVEEEKASAKTKNVQKRGKKGKQRKIKEKYADQDDLDRELRMALLGSGGSKNIDDVLEKHVLPDALETLETLAVSDDGRIEDDEQQQSDNDKDDLTEQVAETAAAAAAAAAEDSGDDDNDEPAPASMDVLDTLTGTPLPGDNLHSAIPVCAPYAALSSVKYRVKLVPGTMKKGKACKMATAVMLASADSSKPRSVRSADTAEAERLELQNILANRERELMKAVPEPEMIAQMLGKVKVSAPNIEAMRQKSKAAAKSRAKSKSTKE</sequence>
<comment type="caution">
    <text evidence="11">The sequence shown here is derived from an EMBL/GenBank/DDBJ whole genome shotgun (WGS) entry which is preliminary data.</text>
</comment>
<dbReference type="GO" id="GO:0005737">
    <property type="term" value="C:cytoplasm"/>
    <property type="evidence" value="ECO:0007669"/>
    <property type="project" value="UniProtKB-SubCell"/>
</dbReference>
<evidence type="ECO:0000256" key="4">
    <source>
        <dbReference type="ARBA" id="ARBA00022490"/>
    </source>
</evidence>
<dbReference type="Pfam" id="PF05670">
    <property type="entry name" value="NFACT-R_1"/>
    <property type="match status" value="1"/>
</dbReference>
<feature type="compositionally biased region" description="Basic residues" evidence="8">
    <location>
        <begin position="748"/>
        <end position="762"/>
    </location>
</feature>
<keyword evidence="5 7" id="KW-0175">Coiled coil</keyword>
<evidence type="ECO:0000256" key="3">
    <source>
        <dbReference type="ARBA" id="ARBA00008318"/>
    </source>
</evidence>
<feature type="compositionally biased region" description="Basic and acidic residues" evidence="8">
    <location>
        <begin position="695"/>
        <end position="715"/>
    </location>
</feature>
<evidence type="ECO:0000256" key="5">
    <source>
        <dbReference type="ARBA" id="ARBA00023054"/>
    </source>
</evidence>
<evidence type="ECO:0000313" key="11">
    <source>
        <dbReference type="EMBL" id="KAJ1643043.1"/>
    </source>
</evidence>
<feature type="region of interest" description="Disordered" evidence="8">
    <location>
        <begin position="808"/>
        <end position="865"/>
    </location>
</feature>
<reference evidence="11" key="1">
    <citation type="submission" date="2022-07" db="EMBL/GenBank/DDBJ databases">
        <title>Phylogenomic reconstructions and comparative analyses of Kickxellomycotina fungi.</title>
        <authorList>
            <person name="Reynolds N.K."/>
            <person name="Stajich J.E."/>
            <person name="Barry K."/>
            <person name="Grigoriev I.V."/>
            <person name="Crous P."/>
            <person name="Smith M.E."/>
        </authorList>
    </citation>
    <scope>NUCLEOTIDE SEQUENCE</scope>
    <source>
        <strain evidence="11">NBRC 105413</strain>
    </source>
</reference>
<gene>
    <name evidence="11" type="ORF">LPJ64_005142</name>
</gene>
<comment type="subcellular location">
    <subcellularLocation>
        <location evidence="2">Cytoplasm</location>
    </subcellularLocation>
    <subcellularLocation>
        <location evidence="1">Nucleus</location>
    </subcellularLocation>
</comment>
<keyword evidence="6" id="KW-0539">Nucleus</keyword>
<dbReference type="PANTHER" id="PTHR15239:SF6">
    <property type="entry name" value="RIBOSOME QUALITY CONTROL COMPLEX SUBUNIT NEMF"/>
    <property type="match status" value="1"/>
</dbReference>
<dbReference type="GO" id="GO:0072344">
    <property type="term" value="P:rescue of stalled ribosome"/>
    <property type="evidence" value="ECO:0007669"/>
    <property type="project" value="TreeGrafter"/>
</dbReference>
<feature type="domain" description="NFACT protein C-terminal" evidence="10">
    <location>
        <begin position="861"/>
        <end position="974"/>
    </location>
</feature>
<keyword evidence="12" id="KW-1185">Reference proteome</keyword>
<dbReference type="FunFam" id="2.30.310.10:FF:000001">
    <property type="entry name" value="Nuclear export mediator factor Nemf"/>
    <property type="match status" value="1"/>
</dbReference>
<dbReference type="GO" id="GO:0000049">
    <property type="term" value="F:tRNA binding"/>
    <property type="evidence" value="ECO:0007669"/>
    <property type="project" value="TreeGrafter"/>
</dbReference>
<evidence type="ECO:0000259" key="10">
    <source>
        <dbReference type="Pfam" id="PF11923"/>
    </source>
</evidence>
<proteinExistence type="inferred from homology"/>
<name>A0A9W8CH85_9FUNG</name>
<dbReference type="InterPro" id="IPR021846">
    <property type="entry name" value="NFACT-C"/>
</dbReference>
<evidence type="ECO:0000256" key="8">
    <source>
        <dbReference type="SAM" id="MobiDB-lite"/>
    </source>
</evidence>
<comment type="similarity">
    <text evidence="3">Belongs to the NEMF family.</text>
</comment>
<dbReference type="Pfam" id="PF11923">
    <property type="entry name" value="NFACT-C"/>
    <property type="match status" value="1"/>
</dbReference>
<dbReference type="AlphaFoldDB" id="A0A9W8CH85"/>
<evidence type="ECO:0008006" key="13">
    <source>
        <dbReference type="Google" id="ProtNLM"/>
    </source>
</evidence>
<dbReference type="PANTHER" id="PTHR15239">
    <property type="entry name" value="NUCLEAR EXPORT MEDIATOR FACTOR NEMF"/>
    <property type="match status" value="1"/>
</dbReference>
<evidence type="ECO:0000313" key="12">
    <source>
        <dbReference type="Proteomes" id="UP001145021"/>
    </source>
</evidence>
<evidence type="ECO:0000256" key="2">
    <source>
        <dbReference type="ARBA" id="ARBA00004496"/>
    </source>
</evidence>
<evidence type="ECO:0000256" key="7">
    <source>
        <dbReference type="SAM" id="Coils"/>
    </source>
</evidence>
<keyword evidence="4" id="KW-0963">Cytoplasm</keyword>
<dbReference type="InterPro" id="IPR051608">
    <property type="entry name" value="RQC_Subunit_NEMF"/>
</dbReference>
<feature type="region of interest" description="Disordered" evidence="8">
    <location>
        <begin position="683"/>
        <end position="772"/>
    </location>
</feature>
<dbReference type="Proteomes" id="UP001145021">
    <property type="component" value="Unassembled WGS sequence"/>
</dbReference>
<dbReference type="InterPro" id="IPR008532">
    <property type="entry name" value="NFACT_RNA-bd"/>
</dbReference>
<feature type="compositionally biased region" description="Basic and acidic residues" evidence="8">
    <location>
        <begin position="721"/>
        <end position="743"/>
    </location>
</feature>
<dbReference type="NCBIfam" id="NF041120">
    <property type="entry name" value="RqcH_arch"/>
    <property type="match status" value="1"/>
</dbReference>
<feature type="compositionally biased region" description="Acidic residues" evidence="8">
    <location>
        <begin position="814"/>
        <end position="823"/>
    </location>
</feature>
<feature type="domain" description="NFACT RNA-binding" evidence="9">
    <location>
        <begin position="501"/>
        <end position="611"/>
    </location>
</feature>
<dbReference type="Gene3D" id="2.30.310.10">
    <property type="entry name" value="ibrinogen binding protein from staphylococcus aureus domain"/>
    <property type="match status" value="1"/>
</dbReference>
<accession>A0A9W8CH85</accession>
<protein>
    <recommendedName>
        <fullName evidence="13">Nuclear export mediator factor Nemf</fullName>
    </recommendedName>
</protein>
<dbReference type="GO" id="GO:0005634">
    <property type="term" value="C:nucleus"/>
    <property type="evidence" value="ECO:0007669"/>
    <property type="project" value="UniProtKB-SubCell"/>
</dbReference>
<organism evidence="11 12">
    <name type="scientific">Coemansia asiatica</name>
    <dbReference type="NCBI Taxonomy" id="1052880"/>
    <lineage>
        <taxon>Eukaryota</taxon>
        <taxon>Fungi</taxon>
        <taxon>Fungi incertae sedis</taxon>
        <taxon>Zoopagomycota</taxon>
        <taxon>Kickxellomycotina</taxon>
        <taxon>Kickxellomycetes</taxon>
        <taxon>Kickxellales</taxon>
        <taxon>Kickxellaceae</taxon>
        <taxon>Coemansia</taxon>
    </lineage>
</organism>
<dbReference type="EMBL" id="JANBOH010000303">
    <property type="protein sequence ID" value="KAJ1643043.1"/>
    <property type="molecule type" value="Genomic_DNA"/>
</dbReference>
<evidence type="ECO:0000256" key="6">
    <source>
        <dbReference type="ARBA" id="ARBA00023242"/>
    </source>
</evidence>
<feature type="coiled-coil region" evidence="7">
    <location>
        <begin position="299"/>
        <end position="351"/>
    </location>
</feature>
<dbReference type="GO" id="GO:1990112">
    <property type="term" value="C:RQC complex"/>
    <property type="evidence" value="ECO:0007669"/>
    <property type="project" value="TreeGrafter"/>
</dbReference>
<dbReference type="GO" id="GO:1990116">
    <property type="term" value="P:ribosome-associated ubiquitin-dependent protein catabolic process"/>
    <property type="evidence" value="ECO:0007669"/>
    <property type="project" value="TreeGrafter"/>
</dbReference>
<evidence type="ECO:0000256" key="1">
    <source>
        <dbReference type="ARBA" id="ARBA00004123"/>
    </source>
</evidence>
<dbReference type="GO" id="GO:0043023">
    <property type="term" value="F:ribosomal large subunit binding"/>
    <property type="evidence" value="ECO:0007669"/>
    <property type="project" value="TreeGrafter"/>
</dbReference>
<evidence type="ECO:0000259" key="9">
    <source>
        <dbReference type="Pfam" id="PF05670"/>
    </source>
</evidence>